<reference evidence="5" key="1">
    <citation type="journal article" date="2019" name="Int. J. Syst. Evol. Microbiol.">
        <title>The Global Catalogue of Microorganisms (GCM) 10K type strain sequencing project: providing services to taxonomists for standard genome sequencing and annotation.</title>
        <authorList>
            <consortium name="The Broad Institute Genomics Platform"/>
            <consortium name="The Broad Institute Genome Sequencing Center for Infectious Disease"/>
            <person name="Wu L."/>
            <person name="Ma J."/>
        </authorList>
    </citation>
    <scope>NUCLEOTIDE SEQUENCE [LARGE SCALE GENOMIC DNA]</scope>
    <source>
        <strain evidence="5">CGMCC 1.15277</strain>
    </source>
</reference>
<sequence>MSRERARSREAIRLGVLAAVVAVSVAGAAIGGRPALHATGLWSDQGSATVSPTFFDPTPSGSASTGAERSGFGVAQSAAPASQGPVPGTAALAAAINALPTNGLGTTAGVVLDAGTGAVLYAKGQQQALIPASTNKVMTCLAALDALGPDHRFTTKVVLSNPSRVVLVGGGDPYLSQTGGTYPNPATSAQLAAQTAAALKKAGTTKVSLGYDESLFSGPNWHSSWPDGYHDQVTTISSLWVDHGRATANGPVTRTPALTAAQVFAAQLRKQGITVVGAPVASPGAGTKTGATQVAAVQSLPLRTIVQEVLTHSDNSGAELLLRQVGIADGQGGSFVGGAKAVTARLAKLNVPTAGVRVSDGSGLSRDNRQTALALATAMQVAADSDQLRALVEGLPTAGVSGTLGGRFYTDQALAGRGWVHAKTGTLSKVSALAGVTRTAKGRDVVFAFVANNQTDEWGVRNWLDGVGAAVTGCNC</sequence>
<evidence type="ECO:0000256" key="1">
    <source>
        <dbReference type="ARBA" id="ARBA00006096"/>
    </source>
</evidence>
<dbReference type="PANTHER" id="PTHR30023:SF0">
    <property type="entry name" value="PENICILLIN-SENSITIVE CARBOXYPEPTIDASE A"/>
    <property type="match status" value="1"/>
</dbReference>
<dbReference type="Pfam" id="PF02113">
    <property type="entry name" value="Peptidase_S13"/>
    <property type="match status" value="2"/>
</dbReference>
<dbReference type="PRINTS" id="PR00922">
    <property type="entry name" value="DADACBPTASE3"/>
</dbReference>
<dbReference type="Gene3D" id="3.40.710.10">
    <property type="entry name" value="DD-peptidase/beta-lactamase superfamily"/>
    <property type="match status" value="2"/>
</dbReference>
<dbReference type="EC" id="3.4.16.4" evidence="4"/>
<proteinExistence type="inferred from homology"/>
<comment type="caution">
    <text evidence="4">The sequence shown here is derived from an EMBL/GenBank/DDBJ whole genome shotgun (WGS) entry which is preliminary data.</text>
</comment>
<gene>
    <name evidence="4" type="primary">dacB</name>
    <name evidence="4" type="ORF">ACFP57_05455</name>
</gene>
<feature type="region of interest" description="Disordered" evidence="3">
    <location>
        <begin position="53"/>
        <end position="80"/>
    </location>
</feature>
<dbReference type="Proteomes" id="UP001596266">
    <property type="component" value="Unassembled WGS sequence"/>
</dbReference>
<dbReference type="SUPFAM" id="SSF56601">
    <property type="entry name" value="beta-lactamase/transpeptidase-like"/>
    <property type="match status" value="1"/>
</dbReference>
<dbReference type="NCBIfam" id="TIGR00666">
    <property type="entry name" value="PBP4"/>
    <property type="match status" value="1"/>
</dbReference>
<organism evidence="4 5">
    <name type="scientific">Luteococcus sanguinis</name>
    <dbReference type="NCBI Taxonomy" id="174038"/>
    <lineage>
        <taxon>Bacteria</taxon>
        <taxon>Bacillati</taxon>
        <taxon>Actinomycetota</taxon>
        <taxon>Actinomycetes</taxon>
        <taxon>Propionibacteriales</taxon>
        <taxon>Propionibacteriaceae</taxon>
        <taxon>Luteococcus</taxon>
    </lineage>
</organism>
<evidence type="ECO:0000256" key="3">
    <source>
        <dbReference type="SAM" id="MobiDB-lite"/>
    </source>
</evidence>
<protein>
    <submittedName>
        <fullName evidence="4">D-alanyl-D-alanine carboxypeptidase/D-alanyl-D-alanine-endopeptidase</fullName>
        <ecNumber evidence="4">3.4.16.4</ecNumber>
    </submittedName>
</protein>
<evidence type="ECO:0000256" key="2">
    <source>
        <dbReference type="ARBA" id="ARBA00022801"/>
    </source>
</evidence>
<dbReference type="GO" id="GO:0009002">
    <property type="term" value="F:serine-type D-Ala-D-Ala carboxypeptidase activity"/>
    <property type="evidence" value="ECO:0007669"/>
    <property type="project" value="UniProtKB-EC"/>
</dbReference>
<dbReference type="EMBL" id="JBHSUA010000009">
    <property type="protein sequence ID" value="MFC6396435.1"/>
    <property type="molecule type" value="Genomic_DNA"/>
</dbReference>
<dbReference type="RefSeq" id="WP_343884926.1">
    <property type="nucleotide sequence ID" value="NZ_BAAAKI010000004.1"/>
</dbReference>
<keyword evidence="2 4" id="KW-0378">Hydrolase</keyword>
<evidence type="ECO:0000313" key="5">
    <source>
        <dbReference type="Proteomes" id="UP001596266"/>
    </source>
</evidence>
<comment type="similarity">
    <text evidence="1">Belongs to the peptidase S13 family.</text>
</comment>
<keyword evidence="4" id="KW-0645">Protease</keyword>
<dbReference type="InterPro" id="IPR000667">
    <property type="entry name" value="Peptidase_S13"/>
</dbReference>
<dbReference type="InterPro" id="IPR012338">
    <property type="entry name" value="Beta-lactam/transpept-like"/>
</dbReference>
<dbReference type="PANTHER" id="PTHR30023">
    <property type="entry name" value="D-ALANYL-D-ALANINE CARBOXYPEPTIDASE"/>
    <property type="match status" value="1"/>
</dbReference>
<keyword evidence="5" id="KW-1185">Reference proteome</keyword>
<accession>A0ABW1WYW1</accession>
<evidence type="ECO:0000313" key="4">
    <source>
        <dbReference type="EMBL" id="MFC6396435.1"/>
    </source>
</evidence>
<name>A0ABW1WYW1_9ACTN</name>
<keyword evidence="4" id="KW-0121">Carboxypeptidase</keyword>